<feature type="region of interest" description="Disordered" evidence="1">
    <location>
        <begin position="1"/>
        <end position="180"/>
    </location>
</feature>
<evidence type="ECO:0000313" key="2">
    <source>
        <dbReference type="EMBL" id="KAG8077231.1"/>
    </source>
</evidence>
<dbReference type="Proteomes" id="UP000729402">
    <property type="component" value="Unassembled WGS sequence"/>
</dbReference>
<dbReference type="EMBL" id="JAAALK010000282">
    <property type="protein sequence ID" value="KAG8077231.1"/>
    <property type="molecule type" value="Genomic_DNA"/>
</dbReference>
<feature type="region of interest" description="Disordered" evidence="1">
    <location>
        <begin position="358"/>
        <end position="383"/>
    </location>
</feature>
<sequence>MANQWKAGGSGSKRSFERDEGWGAANREARNVKGGEVNHAWQRDGGGSDLNTGWRVGRSQQPRPTPPPGAPGEAELKVSDPPKPDDLKVPTTKRNLPNQAGLVATSKEARDNADPPVAPSNPPSGGGGSGSYKGKKVMESNSQEDGCSDEGGMVDIPDYFDDLSGEEDGEMSKRTYDSVHPVERSDEMMLSVKVNPVEDMDWEKSLAIVPFTPSAYVEMLVTADLDGTLPSVEDDEKSGADGEKTEMGKKVAIKTSKKPRKTKGPVIAQRKSTRIKRDGIPITVKAQQRKNKQDEMIGMDKFTAFQSMNSSCLVQIALDAGINVGENEDDRNANICFLKAKERAQALVSLAKEQQLTSNVQSSSSDPCSTGEMATGPANVDDGGVPTLEYGGDGVCENDTWVNKPQHVLI</sequence>
<dbReference type="AlphaFoldDB" id="A0A8J5SIT3"/>
<reference evidence="2" key="2">
    <citation type="submission" date="2021-02" db="EMBL/GenBank/DDBJ databases">
        <authorList>
            <person name="Kimball J.A."/>
            <person name="Haas M.W."/>
            <person name="Macchietto M."/>
            <person name="Kono T."/>
            <person name="Duquette J."/>
            <person name="Shao M."/>
        </authorList>
    </citation>
    <scope>NUCLEOTIDE SEQUENCE</scope>
    <source>
        <tissue evidence="2">Fresh leaf tissue</tissue>
    </source>
</reference>
<protein>
    <submittedName>
        <fullName evidence="2">Uncharacterized protein</fullName>
    </submittedName>
</protein>
<name>A0A8J5SIT3_ZIZPA</name>
<reference evidence="2" key="1">
    <citation type="journal article" date="2021" name="bioRxiv">
        <title>Whole Genome Assembly and Annotation of Northern Wild Rice, Zizania palustris L., Supports a Whole Genome Duplication in the Zizania Genus.</title>
        <authorList>
            <person name="Haas M."/>
            <person name="Kono T."/>
            <person name="Macchietto M."/>
            <person name="Millas R."/>
            <person name="McGilp L."/>
            <person name="Shao M."/>
            <person name="Duquette J."/>
            <person name="Hirsch C.N."/>
            <person name="Kimball J."/>
        </authorList>
    </citation>
    <scope>NUCLEOTIDE SEQUENCE</scope>
    <source>
        <tissue evidence="2">Fresh leaf tissue</tissue>
    </source>
</reference>
<organism evidence="2 3">
    <name type="scientific">Zizania palustris</name>
    <name type="common">Northern wild rice</name>
    <dbReference type="NCBI Taxonomy" id="103762"/>
    <lineage>
        <taxon>Eukaryota</taxon>
        <taxon>Viridiplantae</taxon>
        <taxon>Streptophyta</taxon>
        <taxon>Embryophyta</taxon>
        <taxon>Tracheophyta</taxon>
        <taxon>Spermatophyta</taxon>
        <taxon>Magnoliopsida</taxon>
        <taxon>Liliopsida</taxon>
        <taxon>Poales</taxon>
        <taxon>Poaceae</taxon>
        <taxon>BOP clade</taxon>
        <taxon>Oryzoideae</taxon>
        <taxon>Oryzeae</taxon>
        <taxon>Zizaniinae</taxon>
        <taxon>Zizania</taxon>
    </lineage>
</organism>
<proteinExistence type="predicted"/>
<keyword evidence="3" id="KW-1185">Reference proteome</keyword>
<comment type="caution">
    <text evidence="2">The sequence shown here is derived from an EMBL/GenBank/DDBJ whole genome shotgun (WGS) entry which is preliminary data.</text>
</comment>
<feature type="compositionally biased region" description="Polar residues" evidence="1">
    <location>
        <begin position="358"/>
        <end position="368"/>
    </location>
</feature>
<evidence type="ECO:0000256" key="1">
    <source>
        <dbReference type="SAM" id="MobiDB-lite"/>
    </source>
</evidence>
<evidence type="ECO:0000313" key="3">
    <source>
        <dbReference type="Proteomes" id="UP000729402"/>
    </source>
</evidence>
<feature type="compositionally biased region" description="Basic and acidic residues" evidence="1">
    <location>
        <begin position="14"/>
        <end position="33"/>
    </location>
</feature>
<gene>
    <name evidence="2" type="ORF">GUJ93_ZPchr0007g3403</name>
</gene>
<accession>A0A8J5SIT3</accession>
<feature type="compositionally biased region" description="Basic and acidic residues" evidence="1">
    <location>
        <begin position="74"/>
        <end position="88"/>
    </location>
</feature>
<feature type="compositionally biased region" description="Basic and acidic residues" evidence="1">
    <location>
        <begin position="170"/>
        <end position="180"/>
    </location>
</feature>
<feature type="compositionally biased region" description="Acidic residues" evidence="1">
    <location>
        <begin position="158"/>
        <end position="169"/>
    </location>
</feature>